<dbReference type="InterPro" id="IPR032071">
    <property type="entry name" value="DUF4806"/>
</dbReference>
<reference evidence="3" key="1">
    <citation type="submission" date="2013-09" db="EMBL/GenBank/DDBJ databases">
        <title>The Genome Sequence of Anopheles culicifacies species A.</title>
        <authorList>
            <consortium name="The Broad Institute Genomics Platform"/>
            <person name="Neafsey D.E."/>
            <person name="Besansky N."/>
            <person name="Howell P."/>
            <person name="Walton C."/>
            <person name="Young S.K."/>
            <person name="Zeng Q."/>
            <person name="Gargeya S."/>
            <person name="Fitzgerald M."/>
            <person name="Haas B."/>
            <person name="Abouelleil A."/>
            <person name="Allen A.W."/>
            <person name="Alvarado L."/>
            <person name="Arachchi H.M."/>
            <person name="Berlin A.M."/>
            <person name="Chapman S.B."/>
            <person name="Gainer-Dewar J."/>
            <person name="Goldberg J."/>
            <person name="Griggs A."/>
            <person name="Gujja S."/>
            <person name="Hansen M."/>
            <person name="Howarth C."/>
            <person name="Imamovic A."/>
            <person name="Ireland A."/>
            <person name="Larimer J."/>
            <person name="McCowan C."/>
            <person name="Murphy C."/>
            <person name="Pearson M."/>
            <person name="Poon T.W."/>
            <person name="Priest M."/>
            <person name="Roberts A."/>
            <person name="Saif S."/>
            <person name="Shea T."/>
            <person name="Sisk P."/>
            <person name="Sykes S."/>
            <person name="Wortman J."/>
            <person name="Nusbaum C."/>
            <person name="Birren B."/>
        </authorList>
    </citation>
    <scope>NUCLEOTIDE SEQUENCE [LARGE SCALE GENOMIC DNA]</scope>
    <source>
        <strain evidence="3">A-37</strain>
    </source>
</reference>
<dbReference type="Proteomes" id="UP000075883">
    <property type="component" value="Unassembled WGS sequence"/>
</dbReference>
<protein>
    <recommendedName>
        <fullName evidence="1">DUF4806 domain-containing protein</fullName>
    </recommendedName>
</protein>
<evidence type="ECO:0000313" key="2">
    <source>
        <dbReference type="EnsemblMetazoa" id="ACUA013622-PA"/>
    </source>
</evidence>
<sequence length="303" mass="34993">MVKSKSSTKAGKVSRTLCFPLQTSEDIERLEQCVKSSADIKRQYEQILQYFLQKTPLKPAFALLHIFTEAALADYNFSGHCNYTRDKKRAMRNYVIFTSCIESAWDKMLPAEIRGRAIRDVIALVGNRKHLVKAHKSKDPNRDGMFITVSVETNKTDAYTIKFPIESEENVEMLEEWVKLSDNVRQRYVDYLGAVMKQGKSIGAVFGYIFSDAAMYSYNYSGICNRGPRRKAMLGYAIFTECMLEAWKDHGVNETVLRDSLTLIIKQINGRKRNRKYFQKRRANRDIMQMEDADPDSQIIENN</sequence>
<feature type="domain" description="DUF4806" evidence="1">
    <location>
        <begin position="19"/>
        <end position="102"/>
    </location>
</feature>
<evidence type="ECO:0000259" key="1">
    <source>
        <dbReference type="Pfam" id="PF16064"/>
    </source>
</evidence>
<feature type="domain" description="DUF4806" evidence="1">
    <location>
        <begin position="161"/>
        <end position="246"/>
    </location>
</feature>
<accession>A0A182MAP3</accession>
<dbReference type="AlphaFoldDB" id="A0A182MAP3"/>
<reference evidence="2" key="2">
    <citation type="submission" date="2020-05" db="UniProtKB">
        <authorList>
            <consortium name="EnsemblMetazoa"/>
        </authorList>
    </citation>
    <scope>IDENTIFICATION</scope>
    <source>
        <strain evidence="2">A-37</strain>
    </source>
</reference>
<dbReference type="VEuPathDB" id="VectorBase:ACUA013622"/>
<organism evidence="2 3">
    <name type="scientific">Anopheles culicifacies</name>
    <dbReference type="NCBI Taxonomy" id="139723"/>
    <lineage>
        <taxon>Eukaryota</taxon>
        <taxon>Metazoa</taxon>
        <taxon>Ecdysozoa</taxon>
        <taxon>Arthropoda</taxon>
        <taxon>Hexapoda</taxon>
        <taxon>Insecta</taxon>
        <taxon>Pterygota</taxon>
        <taxon>Neoptera</taxon>
        <taxon>Endopterygota</taxon>
        <taxon>Diptera</taxon>
        <taxon>Nematocera</taxon>
        <taxon>Culicoidea</taxon>
        <taxon>Culicidae</taxon>
        <taxon>Anophelinae</taxon>
        <taxon>Anopheles</taxon>
        <taxon>culicifacies species complex</taxon>
    </lineage>
</organism>
<keyword evidence="3" id="KW-1185">Reference proteome</keyword>
<dbReference type="Pfam" id="PF16064">
    <property type="entry name" value="DUF4806"/>
    <property type="match status" value="2"/>
</dbReference>
<name>A0A182MAP3_9DIPT</name>
<proteinExistence type="predicted"/>
<dbReference type="EMBL" id="AXCM01000814">
    <property type="status" value="NOT_ANNOTATED_CDS"/>
    <property type="molecule type" value="Genomic_DNA"/>
</dbReference>
<dbReference type="EnsemblMetazoa" id="ACUA013622-RA">
    <property type="protein sequence ID" value="ACUA013622-PA"/>
    <property type="gene ID" value="ACUA013622"/>
</dbReference>
<evidence type="ECO:0000313" key="3">
    <source>
        <dbReference type="Proteomes" id="UP000075883"/>
    </source>
</evidence>